<gene>
    <name evidence="2" type="ordered locus">Rmet_5762</name>
</gene>
<reference evidence="3" key="1">
    <citation type="journal article" date="2010" name="PLoS ONE">
        <title>The complete genome sequence of Cupriavidus metallidurans strain CH34, a master survivalist in harsh and anthropogenic environments.</title>
        <authorList>
            <person name="Janssen P.J."/>
            <person name="Van Houdt R."/>
            <person name="Moors H."/>
            <person name="Monsieurs P."/>
            <person name="Morin N."/>
            <person name="Michaux A."/>
            <person name="Benotmane M.A."/>
            <person name="Leys N."/>
            <person name="Vallaeys T."/>
            <person name="Lapidus A."/>
            <person name="Monchy S."/>
            <person name="Medigue C."/>
            <person name="Taghavi S."/>
            <person name="McCorkle S."/>
            <person name="Dunn J."/>
            <person name="van der Lelie D."/>
            <person name="Mergeay M."/>
        </authorList>
    </citation>
    <scope>NUCLEOTIDE SEQUENCE [LARGE SCALE GENOMIC DNA]</scope>
    <source>
        <strain evidence="3">ATCC 43123 / DSM 2839 / NBRC 102507 / CH34</strain>
    </source>
</reference>
<dbReference type="HOGENOM" id="CLU_107479_0_0_4"/>
<evidence type="ECO:0000256" key="1">
    <source>
        <dbReference type="SAM" id="SignalP"/>
    </source>
</evidence>
<keyword evidence="2" id="KW-0614">Plasmid</keyword>
<evidence type="ECO:0000313" key="3">
    <source>
        <dbReference type="Proteomes" id="UP000002429"/>
    </source>
</evidence>
<evidence type="ECO:0008006" key="4">
    <source>
        <dbReference type="Google" id="ProtNLM"/>
    </source>
</evidence>
<dbReference type="eggNOG" id="ENOG5031JR0">
    <property type="taxonomic scope" value="Bacteria"/>
</dbReference>
<organism evidence="2 3">
    <name type="scientific">Cupriavidus metallidurans (strain ATCC 43123 / DSM 2839 / NBRC 102507 / CH34)</name>
    <name type="common">Ralstonia metallidurans</name>
    <dbReference type="NCBI Taxonomy" id="266264"/>
    <lineage>
        <taxon>Bacteria</taxon>
        <taxon>Pseudomonadati</taxon>
        <taxon>Pseudomonadota</taxon>
        <taxon>Betaproteobacteria</taxon>
        <taxon>Burkholderiales</taxon>
        <taxon>Burkholderiaceae</taxon>
        <taxon>Cupriavidus</taxon>
    </lineage>
</organism>
<evidence type="ECO:0000313" key="2">
    <source>
        <dbReference type="EMBL" id="ABF12621.1"/>
    </source>
</evidence>
<feature type="signal peptide" evidence="1">
    <location>
        <begin position="1"/>
        <end position="26"/>
    </location>
</feature>
<accession>Q1LB55</accession>
<feature type="chain" id="PRO_5004192979" description="Lipoprotein" evidence="1">
    <location>
        <begin position="27"/>
        <end position="178"/>
    </location>
</feature>
<sequence>MPAWMCPMHKLVCVTTLLLTAMSAGMLTGCSSLMNEGTTAVAGMGGAAIAGAVTDNAAIATGIGLGVQAGAKAALQASQRKVHAETQHQIAQVAGNLDVGAVATWEVAHTVPLEPDEKGRVTVTRLLGNTYLACKEIIFSVDDANKGNGFYIAAVCRDGSVWKWASAEPATERWGSLQ</sequence>
<name>Q1LB55_CUPMC</name>
<dbReference type="AlphaFoldDB" id="Q1LB55"/>
<keyword evidence="3" id="KW-1185">Reference proteome</keyword>
<dbReference type="Proteomes" id="UP000002429">
    <property type="component" value="Plasmid megaplasmid"/>
</dbReference>
<dbReference type="KEGG" id="rme:Rmet_5762"/>
<proteinExistence type="predicted"/>
<dbReference type="EMBL" id="CP000353">
    <property type="protein sequence ID" value="ABF12621.1"/>
    <property type="molecule type" value="Genomic_DNA"/>
</dbReference>
<geneLocation type="plasmid" evidence="2 3">
    <name>megaplasmid</name>
</geneLocation>
<keyword evidence="1" id="KW-0732">Signal</keyword>
<protein>
    <recommendedName>
        <fullName evidence="4">Lipoprotein</fullName>
    </recommendedName>
</protein>